<keyword evidence="3" id="KW-1185">Reference proteome</keyword>
<evidence type="ECO:0000313" key="2">
    <source>
        <dbReference type="EMBL" id="KIN10646.1"/>
    </source>
</evidence>
<evidence type="ECO:0000256" key="1">
    <source>
        <dbReference type="SAM" id="Coils"/>
    </source>
</evidence>
<reference evidence="2 3" key="1">
    <citation type="submission" date="2015-01" db="EMBL/GenBank/DDBJ databases">
        <title>Draft genome of Vibrio mytili type strain CAIM 528.</title>
        <authorList>
            <person name="Gonzalez-Castillo A."/>
            <person name="Gomez-Gil B."/>
            <person name="Enciso-Ibarra J."/>
        </authorList>
    </citation>
    <scope>NUCLEOTIDE SEQUENCE [LARGE SCALE GENOMIC DNA]</scope>
    <source>
        <strain evidence="2 3">CAIM 528</strain>
    </source>
</reference>
<dbReference type="Proteomes" id="UP000031977">
    <property type="component" value="Unassembled WGS sequence"/>
</dbReference>
<gene>
    <name evidence="2" type="ORF">SU60_12075</name>
</gene>
<accession>A0A0C3HR80</accession>
<dbReference type="AlphaFoldDB" id="A0A0C3HR80"/>
<feature type="coiled-coil region" evidence="1">
    <location>
        <begin position="125"/>
        <end position="159"/>
    </location>
</feature>
<name>A0A0C3HR80_9VIBR</name>
<dbReference type="OrthoDB" id="5398457at2"/>
<organism evidence="2 3">
    <name type="scientific">Vibrio mytili</name>
    <dbReference type="NCBI Taxonomy" id="50718"/>
    <lineage>
        <taxon>Bacteria</taxon>
        <taxon>Pseudomonadati</taxon>
        <taxon>Pseudomonadota</taxon>
        <taxon>Gammaproteobacteria</taxon>
        <taxon>Vibrionales</taxon>
        <taxon>Vibrionaceae</taxon>
        <taxon>Vibrio</taxon>
    </lineage>
</organism>
<keyword evidence="1" id="KW-0175">Coiled coil</keyword>
<dbReference type="RefSeq" id="WP_041155717.1">
    <property type="nucleotide sequence ID" value="NZ_CBCRVP010000024.1"/>
</dbReference>
<protein>
    <submittedName>
        <fullName evidence="2">Uncharacterized protein</fullName>
    </submittedName>
</protein>
<proteinExistence type="predicted"/>
<evidence type="ECO:0000313" key="3">
    <source>
        <dbReference type="Proteomes" id="UP000031977"/>
    </source>
</evidence>
<sequence length="189" mass="21198">MAKRLCKMNRKQIATNLGDIHRLVVAPKFVCRSCARSSAAKDTLCKPAAIPPQACQDKSLNEQQECGLLAEALPTPPSLVTTKPAVEKAAIVQRVVEKVKEKKQAEKRTSSASLSVSERFDFTDKKSLKKAKKALKKQYKQQKKLLKFAKKQQKLLKRQRKLEVRNAKLEVLLPMPSPVINEPPHGKVH</sequence>
<comment type="caution">
    <text evidence="2">The sequence shown here is derived from an EMBL/GenBank/DDBJ whole genome shotgun (WGS) entry which is preliminary data.</text>
</comment>
<dbReference type="EMBL" id="JXOK01000046">
    <property type="protein sequence ID" value="KIN10646.1"/>
    <property type="molecule type" value="Genomic_DNA"/>
</dbReference>